<dbReference type="EMBL" id="ATDL01000015">
    <property type="protein sequence ID" value="ERJ59277.1"/>
    <property type="molecule type" value="Genomic_DNA"/>
</dbReference>
<feature type="domain" description="SusD-like N-terminal" evidence="7">
    <location>
        <begin position="26"/>
        <end position="229"/>
    </location>
</feature>
<evidence type="ECO:0000259" key="7">
    <source>
        <dbReference type="Pfam" id="PF14322"/>
    </source>
</evidence>
<evidence type="ECO:0008006" key="10">
    <source>
        <dbReference type="Google" id="ProtNLM"/>
    </source>
</evidence>
<dbReference type="Proteomes" id="UP000016584">
    <property type="component" value="Unassembled WGS sequence"/>
</dbReference>
<dbReference type="InterPro" id="IPR011990">
    <property type="entry name" value="TPR-like_helical_dom_sf"/>
</dbReference>
<evidence type="ECO:0000256" key="2">
    <source>
        <dbReference type="ARBA" id="ARBA00006275"/>
    </source>
</evidence>
<evidence type="ECO:0000259" key="6">
    <source>
        <dbReference type="Pfam" id="PF07980"/>
    </source>
</evidence>
<dbReference type="AlphaFoldDB" id="U2HUS8"/>
<keyword evidence="9" id="KW-1185">Reference proteome</keyword>
<keyword evidence="5" id="KW-0998">Cell outer membrane</keyword>
<evidence type="ECO:0000256" key="4">
    <source>
        <dbReference type="ARBA" id="ARBA00023136"/>
    </source>
</evidence>
<dbReference type="Pfam" id="PF07980">
    <property type="entry name" value="SusD_RagB"/>
    <property type="match status" value="1"/>
</dbReference>
<comment type="caution">
    <text evidence="8">The sequence shown here is derived from an EMBL/GenBank/DDBJ whole genome shotgun (WGS) entry which is preliminary data.</text>
</comment>
<dbReference type="SUPFAM" id="SSF48452">
    <property type="entry name" value="TPR-like"/>
    <property type="match status" value="1"/>
</dbReference>
<dbReference type="InterPro" id="IPR012944">
    <property type="entry name" value="SusD_RagB_dom"/>
</dbReference>
<reference evidence="8 9" key="1">
    <citation type="journal article" date="2013" name="Genome Announc.">
        <title>The Draft Genome Sequence of Sphingomonas paucimobilis Strain HER1398 (Proteobacteria), Host to the Giant PAU Phage, Indicates That It Is a Member of the Genus Sphingobacterium (Bacteroidetes).</title>
        <authorList>
            <person name="White R.A.III."/>
            <person name="Suttle C.A."/>
        </authorList>
    </citation>
    <scope>NUCLEOTIDE SEQUENCE [LARGE SCALE GENOMIC DNA]</scope>
    <source>
        <strain evidence="8 9">HER1398</strain>
    </source>
</reference>
<comment type="subcellular location">
    <subcellularLocation>
        <location evidence="1">Cell outer membrane</location>
    </subcellularLocation>
</comment>
<sequence length="460" mass="52135">MKEIIVMWRRLLYVVTGLLVLSSCDDYLDIKSSTNMALVSTLEDVEAILDNTQIMNYRSPCMGESSADDIYIPNPVYDRIVKAASRDIYVWKNADYEQASNPWGISYETIFYANVCLKTLDEMAVKEGEKNRWNRAKGAALVFRANSFLRAIWIWSKAYDESTASSDLGIVLKTNPDVNERSVRASVAESFEKVIVDLKAAMPLLPHRSDLPVRPSKVAVYGLLSRAYLSMRDYANAEKYADSCLTIQNDLLDFNTDIKLPTATSSVNPFTIFNKEVIFSTAIGLYAFPSSTTYAVIDTNLINSYQTDDLRRFAFFRNTANGAVMRGNFSINSTQYFTGVSTAEMWLTKAECLVRRGQIREGLTGVDNLLKRRYKVGTSPYLDMGMDRLEALQLVLLERRKELVTRNLRWMDIKRLNKEGANIILTRLVNGETYTLPPNDDRYALPLPSDVIRLTGMPQN</sequence>
<dbReference type="PROSITE" id="PS51257">
    <property type="entry name" value="PROKAR_LIPOPROTEIN"/>
    <property type="match status" value="1"/>
</dbReference>
<comment type="similarity">
    <text evidence="2">Belongs to the SusD family.</text>
</comment>
<evidence type="ECO:0000256" key="1">
    <source>
        <dbReference type="ARBA" id="ARBA00004442"/>
    </source>
</evidence>
<dbReference type="Pfam" id="PF14322">
    <property type="entry name" value="SusD-like_3"/>
    <property type="match status" value="1"/>
</dbReference>
<dbReference type="GO" id="GO:0009279">
    <property type="term" value="C:cell outer membrane"/>
    <property type="evidence" value="ECO:0007669"/>
    <property type="project" value="UniProtKB-SubCell"/>
</dbReference>
<dbReference type="InterPro" id="IPR033985">
    <property type="entry name" value="SusD-like_N"/>
</dbReference>
<accession>U2HUS8</accession>
<keyword evidence="4" id="KW-0472">Membrane</keyword>
<feature type="domain" description="RagB/SusD" evidence="6">
    <location>
        <begin position="331"/>
        <end position="417"/>
    </location>
</feature>
<dbReference type="RefSeq" id="WP_021070771.1">
    <property type="nucleotide sequence ID" value="NZ_ATDL01000015.1"/>
</dbReference>
<protein>
    <recommendedName>
        <fullName evidence="10">RagB/SusD family nutrient uptake outer membrane protein</fullName>
    </recommendedName>
</protein>
<dbReference type="OrthoDB" id="653598at2"/>
<evidence type="ECO:0000313" key="9">
    <source>
        <dbReference type="Proteomes" id="UP000016584"/>
    </source>
</evidence>
<dbReference type="STRING" id="1346330.M472_10875"/>
<keyword evidence="3" id="KW-0732">Signal</keyword>
<name>U2HUS8_9SPHI</name>
<dbReference type="PATRIC" id="fig|1346330.5.peg.2611"/>
<dbReference type="Gene3D" id="1.25.40.390">
    <property type="match status" value="1"/>
</dbReference>
<organism evidence="8 9">
    <name type="scientific">Sphingobacterium paucimobilis HER1398</name>
    <dbReference type="NCBI Taxonomy" id="1346330"/>
    <lineage>
        <taxon>Bacteria</taxon>
        <taxon>Pseudomonadati</taxon>
        <taxon>Bacteroidota</taxon>
        <taxon>Sphingobacteriia</taxon>
        <taxon>Sphingobacteriales</taxon>
        <taxon>Sphingobacteriaceae</taxon>
        <taxon>Sphingobacterium</taxon>
    </lineage>
</organism>
<evidence type="ECO:0000256" key="5">
    <source>
        <dbReference type="ARBA" id="ARBA00023237"/>
    </source>
</evidence>
<gene>
    <name evidence="8" type="ORF">M472_10875</name>
</gene>
<proteinExistence type="inferred from homology"/>
<evidence type="ECO:0000313" key="8">
    <source>
        <dbReference type="EMBL" id="ERJ59277.1"/>
    </source>
</evidence>
<evidence type="ECO:0000256" key="3">
    <source>
        <dbReference type="ARBA" id="ARBA00022729"/>
    </source>
</evidence>
<dbReference type="eggNOG" id="COG0457">
    <property type="taxonomic scope" value="Bacteria"/>
</dbReference>